<name>A0A1Y1I4E7_KLENI</name>
<gene>
    <name evidence="2" type="ORF">KFL_001730340</name>
</gene>
<accession>A0A1Y1I4E7</accession>
<proteinExistence type="predicted"/>
<reference evidence="2 3" key="1">
    <citation type="journal article" date="2014" name="Nat. Commun.">
        <title>Klebsormidium flaccidum genome reveals primary factors for plant terrestrial adaptation.</title>
        <authorList>
            <person name="Hori K."/>
            <person name="Maruyama F."/>
            <person name="Fujisawa T."/>
            <person name="Togashi T."/>
            <person name="Yamamoto N."/>
            <person name="Seo M."/>
            <person name="Sato S."/>
            <person name="Yamada T."/>
            <person name="Mori H."/>
            <person name="Tajima N."/>
            <person name="Moriyama T."/>
            <person name="Ikeuchi M."/>
            <person name="Watanabe M."/>
            <person name="Wada H."/>
            <person name="Kobayashi K."/>
            <person name="Saito M."/>
            <person name="Masuda T."/>
            <person name="Sasaki-Sekimoto Y."/>
            <person name="Mashiguchi K."/>
            <person name="Awai K."/>
            <person name="Shimojima M."/>
            <person name="Masuda S."/>
            <person name="Iwai M."/>
            <person name="Nobusawa T."/>
            <person name="Narise T."/>
            <person name="Kondo S."/>
            <person name="Saito H."/>
            <person name="Sato R."/>
            <person name="Murakawa M."/>
            <person name="Ihara Y."/>
            <person name="Oshima-Yamada Y."/>
            <person name="Ohtaka K."/>
            <person name="Satoh M."/>
            <person name="Sonobe K."/>
            <person name="Ishii M."/>
            <person name="Ohtani R."/>
            <person name="Kanamori-Sato M."/>
            <person name="Honoki R."/>
            <person name="Miyazaki D."/>
            <person name="Mochizuki H."/>
            <person name="Umetsu J."/>
            <person name="Higashi K."/>
            <person name="Shibata D."/>
            <person name="Kamiya Y."/>
            <person name="Sato N."/>
            <person name="Nakamura Y."/>
            <person name="Tabata S."/>
            <person name="Ida S."/>
            <person name="Kurokawa K."/>
            <person name="Ohta H."/>
        </authorList>
    </citation>
    <scope>NUCLEOTIDE SEQUENCE [LARGE SCALE GENOMIC DNA]</scope>
    <source>
        <strain evidence="2 3">NIES-2285</strain>
    </source>
</reference>
<feature type="region of interest" description="Disordered" evidence="1">
    <location>
        <begin position="1"/>
        <end position="54"/>
    </location>
</feature>
<organism evidence="2 3">
    <name type="scientific">Klebsormidium nitens</name>
    <name type="common">Green alga</name>
    <name type="synonym">Ulothrix nitens</name>
    <dbReference type="NCBI Taxonomy" id="105231"/>
    <lineage>
        <taxon>Eukaryota</taxon>
        <taxon>Viridiplantae</taxon>
        <taxon>Streptophyta</taxon>
        <taxon>Klebsormidiophyceae</taxon>
        <taxon>Klebsormidiales</taxon>
        <taxon>Klebsormidiaceae</taxon>
        <taxon>Klebsormidium</taxon>
    </lineage>
</organism>
<dbReference type="EMBL" id="DF237122">
    <property type="protein sequence ID" value="GAQ84041.1"/>
    <property type="molecule type" value="Genomic_DNA"/>
</dbReference>
<dbReference type="AlphaFoldDB" id="A0A1Y1I4E7"/>
<evidence type="ECO:0000256" key="1">
    <source>
        <dbReference type="SAM" id="MobiDB-lite"/>
    </source>
</evidence>
<keyword evidence="3" id="KW-1185">Reference proteome</keyword>
<dbReference type="OrthoDB" id="2020732at2759"/>
<protein>
    <submittedName>
        <fullName evidence="2">Uncharacterized protein</fullName>
    </submittedName>
</protein>
<feature type="region of interest" description="Disordered" evidence="1">
    <location>
        <begin position="291"/>
        <end position="325"/>
    </location>
</feature>
<dbReference type="PANTHER" id="PTHR36408:SF1">
    <property type="entry name" value="TRANSMEMBRANE PROTEIN"/>
    <property type="match status" value="1"/>
</dbReference>
<dbReference type="Proteomes" id="UP000054558">
    <property type="component" value="Unassembled WGS sequence"/>
</dbReference>
<evidence type="ECO:0000313" key="3">
    <source>
        <dbReference type="Proteomes" id="UP000054558"/>
    </source>
</evidence>
<sequence>MEASGRMGGQVWTEGGDPVRKESGAEASTSESNDDQFGDAQEHYWQEKTDEETDRFLKRQGLQPPDAAEVGKGGLLYPQTPASVTSWQVLGGLCIAAAVGVTGYSLWEAERYRIAVKDQQTRESTATVGIATPMPLAPQNWAPWQILPLSLALLISLFCPPPQTIQFTPPRGPLPGGSDSSGLALRVHRLEEEFDSGIKTVRFLARQLEKLGVRFRLSRRTLRDPIRENTDSIEAAKAELAMVNARLLRLEEGLFEAQEIMLAMQAQQAKQFAVLAAALPKVASAQRRFMGANKQKTNDLGPKPSVPGGRGSPVEKSGSVETPAKAVQAKAGQILGSIRVPFVGEHDGEASVKRKGGAAKRPRNSSPGASTTRGEAFRERGASTEKGPARHEGTSLNAVQSGVRPAPTKVGSSPDPWSAEASAPGNGVPTSERTAHGPSSAGEKVDAAVDSKDPLKMLSALDAESLVKNVEVPERFVEEKAMWEAYKNSLVDRKVDLHGPAQ</sequence>
<feature type="region of interest" description="Disordered" evidence="1">
    <location>
        <begin position="346"/>
        <end position="448"/>
    </location>
</feature>
<feature type="compositionally biased region" description="Polar residues" evidence="1">
    <location>
        <begin position="364"/>
        <end position="373"/>
    </location>
</feature>
<evidence type="ECO:0000313" key="2">
    <source>
        <dbReference type="EMBL" id="GAQ84041.1"/>
    </source>
</evidence>
<dbReference type="OMA" id="AANQHEQ"/>
<feature type="compositionally biased region" description="Basic residues" evidence="1">
    <location>
        <begin position="353"/>
        <end position="363"/>
    </location>
</feature>
<feature type="compositionally biased region" description="Basic and acidic residues" evidence="1">
    <location>
        <begin position="375"/>
        <end position="393"/>
    </location>
</feature>
<dbReference type="PANTHER" id="PTHR36408">
    <property type="entry name" value="TRANSMEMBRANE PROTEIN"/>
    <property type="match status" value="1"/>
</dbReference>